<dbReference type="InterPro" id="IPR038545">
    <property type="entry name" value="Znf_DBF_sf"/>
</dbReference>
<feature type="domain" description="BRCT" evidence="6">
    <location>
        <begin position="79"/>
        <end position="128"/>
    </location>
</feature>
<dbReference type="PANTHER" id="PTHR15375">
    <property type="entry name" value="ACTIVATOR OF S-PHASE KINASE-RELATED"/>
    <property type="match status" value="1"/>
</dbReference>
<dbReference type="InterPro" id="IPR006572">
    <property type="entry name" value="Znf_DBF"/>
</dbReference>
<feature type="region of interest" description="Disordered" evidence="5">
    <location>
        <begin position="440"/>
        <end position="459"/>
    </location>
</feature>
<dbReference type="Pfam" id="PF07535">
    <property type="entry name" value="zf-DBF"/>
    <property type="match status" value="1"/>
</dbReference>
<evidence type="ECO:0000259" key="6">
    <source>
        <dbReference type="PROSITE" id="PS50172"/>
    </source>
</evidence>
<keyword evidence="2 4" id="KW-0863">Zinc-finger</keyword>
<dbReference type="PANTHER" id="PTHR15375:SF26">
    <property type="entry name" value="PROTEIN CHIFFON"/>
    <property type="match status" value="1"/>
</dbReference>
<evidence type="ECO:0000256" key="1">
    <source>
        <dbReference type="ARBA" id="ARBA00022723"/>
    </source>
</evidence>
<dbReference type="PROSITE" id="PS50172">
    <property type="entry name" value="BRCT"/>
    <property type="match status" value="1"/>
</dbReference>
<dbReference type="FunFam" id="6.10.250.3410:FF:000001">
    <property type="entry name" value="Protein DBF4 homolog A"/>
    <property type="match status" value="1"/>
</dbReference>
<dbReference type="EMBL" id="KN881676">
    <property type="protein sequence ID" value="KIY50186.1"/>
    <property type="molecule type" value="Genomic_DNA"/>
</dbReference>
<feature type="region of interest" description="Disordered" evidence="5">
    <location>
        <begin position="1"/>
        <end position="39"/>
    </location>
</feature>
<dbReference type="Pfam" id="PF08630">
    <property type="entry name" value="Dfp1_Him1_M"/>
    <property type="match status" value="1"/>
</dbReference>
<dbReference type="InterPro" id="IPR055116">
    <property type="entry name" value="DBF4_BRCT"/>
</dbReference>
<feature type="region of interest" description="Disordered" evidence="5">
    <location>
        <begin position="52"/>
        <end position="72"/>
    </location>
</feature>
<keyword evidence="3" id="KW-0862">Zinc</keyword>
<dbReference type="GO" id="GO:0010571">
    <property type="term" value="P:positive regulation of nuclear cell cycle DNA replication"/>
    <property type="evidence" value="ECO:0007669"/>
    <property type="project" value="TreeGrafter"/>
</dbReference>
<dbReference type="Pfam" id="PF22437">
    <property type="entry name" value="DBF4_BRCT"/>
    <property type="match status" value="1"/>
</dbReference>
<dbReference type="InterPro" id="IPR036420">
    <property type="entry name" value="BRCT_dom_sf"/>
</dbReference>
<dbReference type="GO" id="GO:0043539">
    <property type="term" value="F:protein serine/threonine kinase activator activity"/>
    <property type="evidence" value="ECO:0007669"/>
    <property type="project" value="TreeGrafter"/>
</dbReference>
<dbReference type="GO" id="GO:1901987">
    <property type="term" value="P:regulation of cell cycle phase transition"/>
    <property type="evidence" value="ECO:0007669"/>
    <property type="project" value="TreeGrafter"/>
</dbReference>
<accession>A0A0D7AFT4</accession>
<evidence type="ECO:0008006" key="10">
    <source>
        <dbReference type="Google" id="ProtNLM"/>
    </source>
</evidence>
<dbReference type="Proteomes" id="UP000054144">
    <property type="component" value="Unassembled WGS sequence"/>
</dbReference>
<feature type="domain" description="DBF4-type" evidence="7">
    <location>
        <begin position="476"/>
        <end position="525"/>
    </location>
</feature>
<dbReference type="Gene3D" id="6.10.250.3410">
    <property type="entry name" value="DBF zinc finger"/>
    <property type="match status" value="1"/>
</dbReference>
<keyword evidence="1" id="KW-0479">Metal-binding</keyword>
<evidence type="ECO:0000256" key="2">
    <source>
        <dbReference type="ARBA" id="ARBA00022771"/>
    </source>
</evidence>
<dbReference type="SUPFAM" id="SSF52113">
    <property type="entry name" value="BRCT domain"/>
    <property type="match status" value="1"/>
</dbReference>
<evidence type="ECO:0000313" key="8">
    <source>
        <dbReference type="EMBL" id="KIY50186.1"/>
    </source>
</evidence>
<dbReference type="GO" id="GO:0008270">
    <property type="term" value="F:zinc ion binding"/>
    <property type="evidence" value="ECO:0007669"/>
    <property type="project" value="UniProtKB-KW"/>
</dbReference>
<dbReference type="InterPro" id="IPR013939">
    <property type="entry name" value="Regulatory_Dfp1/Him1"/>
</dbReference>
<dbReference type="Gene3D" id="3.40.50.10190">
    <property type="entry name" value="BRCT domain"/>
    <property type="match status" value="1"/>
</dbReference>
<dbReference type="OrthoDB" id="21380at2759"/>
<protein>
    <recommendedName>
        <fullName evidence="10">DBF4-type domain-containing protein</fullName>
    </recommendedName>
</protein>
<evidence type="ECO:0000313" key="9">
    <source>
        <dbReference type="Proteomes" id="UP000054144"/>
    </source>
</evidence>
<dbReference type="InterPro" id="IPR051590">
    <property type="entry name" value="Replication_Regulatory_Kinase"/>
</dbReference>
<evidence type="ECO:0000256" key="5">
    <source>
        <dbReference type="SAM" id="MobiDB-lite"/>
    </source>
</evidence>
<dbReference type="AlphaFoldDB" id="A0A0D7AFT4"/>
<evidence type="ECO:0000256" key="4">
    <source>
        <dbReference type="PROSITE-ProRule" id="PRU00600"/>
    </source>
</evidence>
<feature type="non-terminal residue" evidence="8">
    <location>
        <position position="539"/>
    </location>
</feature>
<evidence type="ECO:0000259" key="7">
    <source>
        <dbReference type="PROSITE" id="PS51265"/>
    </source>
</evidence>
<dbReference type="GO" id="GO:0031431">
    <property type="term" value="C:Dbf4-dependent protein kinase complex"/>
    <property type="evidence" value="ECO:0007669"/>
    <property type="project" value="TreeGrafter"/>
</dbReference>
<sequence>MATLPSRRPLTERPRVPSNARSVSFKRPRSPEPVAASIKRARSNTISFAAVAREKPAKDAERERRHQEREQQRLEFKEKYTRAFPRWTFYFDPDCPEADYERLSHMVSHLGASVEDFFSKQITHVITNKPVPFASTDVDLPLDKENKPRSRRSTTVLRSPIKLAGATELDLVSKAIEFGQKVWSATKLQSVLERCLDQPRGSATTSTRQERDLSTLLKAEKIHGTSERDPTSKRHDFHYFSRGSHFILLEDMQGELATIIAHEYPRQKEGEKAPWPVLYCHPHSRNPFIEFDEKEERRYRKTQKQERVDEDAREFETERILRAREFVRQRAEASLHVTRVVGDLRRTVSLNNLRRREEEQEQAQEQYVDLDADDSANASGYLVSGAGPVYIAASGNSVGITSTTGTTSMGLVVRHSLQLPPSLRGRIDQQVVMSKKAGKELAKQGDMGPPPDIPNRRPILRKSKSTNTIRLGKRDEGAKPGYCESCRVKFADFNQHIYGKRHARFVQNEHNYLQLDSLLARVRRRTLLEVQAEEAAERV</sequence>
<keyword evidence="9" id="KW-1185">Reference proteome</keyword>
<gene>
    <name evidence="8" type="ORF">FISHEDRAFT_7828</name>
</gene>
<dbReference type="GO" id="GO:0003676">
    <property type="term" value="F:nucleic acid binding"/>
    <property type="evidence" value="ECO:0007669"/>
    <property type="project" value="InterPro"/>
</dbReference>
<proteinExistence type="predicted"/>
<name>A0A0D7AFT4_9AGAR</name>
<reference evidence="8 9" key="1">
    <citation type="journal article" date="2015" name="Fungal Genet. Biol.">
        <title>Evolution of novel wood decay mechanisms in Agaricales revealed by the genome sequences of Fistulina hepatica and Cylindrobasidium torrendii.</title>
        <authorList>
            <person name="Floudas D."/>
            <person name="Held B.W."/>
            <person name="Riley R."/>
            <person name="Nagy L.G."/>
            <person name="Koehler G."/>
            <person name="Ransdell A.S."/>
            <person name="Younus H."/>
            <person name="Chow J."/>
            <person name="Chiniquy J."/>
            <person name="Lipzen A."/>
            <person name="Tritt A."/>
            <person name="Sun H."/>
            <person name="Haridas S."/>
            <person name="LaButti K."/>
            <person name="Ohm R.A."/>
            <person name="Kues U."/>
            <person name="Blanchette R.A."/>
            <person name="Grigoriev I.V."/>
            <person name="Minto R.E."/>
            <person name="Hibbett D.S."/>
        </authorList>
    </citation>
    <scope>NUCLEOTIDE SEQUENCE [LARGE SCALE GENOMIC DNA]</scope>
    <source>
        <strain evidence="8 9">ATCC 64428</strain>
    </source>
</reference>
<dbReference type="PROSITE" id="PS51265">
    <property type="entry name" value="ZF_DBF4"/>
    <property type="match status" value="1"/>
</dbReference>
<dbReference type="InterPro" id="IPR001357">
    <property type="entry name" value="BRCT_dom"/>
</dbReference>
<evidence type="ECO:0000256" key="3">
    <source>
        <dbReference type="ARBA" id="ARBA00022833"/>
    </source>
</evidence>
<dbReference type="SMART" id="SM00586">
    <property type="entry name" value="ZnF_DBF"/>
    <property type="match status" value="1"/>
</dbReference>
<dbReference type="CDD" id="cd00027">
    <property type="entry name" value="BRCT"/>
    <property type="match status" value="1"/>
</dbReference>
<organism evidence="8 9">
    <name type="scientific">Fistulina hepatica ATCC 64428</name>
    <dbReference type="NCBI Taxonomy" id="1128425"/>
    <lineage>
        <taxon>Eukaryota</taxon>
        <taxon>Fungi</taxon>
        <taxon>Dikarya</taxon>
        <taxon>Basidiomycota</taxon>
        <taxon>Agaricomycotina</taxon>
        <taxon>Agaricomycetes</taxon>
        <taxon>Agaricomycetidae</taxon>
        <taxon>Agaricales</taxon>
        <taxon>Fistulinaceae</taxon>
        <taxon>Fistulina</taxon>
    </lineage>
</organism>